<dbReference type="EMBL" id="JACAGC010000013">
    <property type="protein sequence ID" value="KAF6323390.1"/>
    <property type="molecule type" value="Genomic_DNA"/>
</dbReference>
<evidence type="ECO:0000313" key="4">
    <source>
        <dbReference type="EMBL" id="KAF6323390.1"/>
    </source>
</evidence>
<dbReference type="PANTHER" id="PTHR11505">
    <property type="entry name" value="L1 TRANSPOSABLE ELEMENT-RELATED"/>
    <property type="match status" value="1"/>
</dbReference>
<feature type="coiled-coil region" evidence="1">
    <location>
        <begin position="40"/>
        <end position="109"/>
    </location>
</feature>
<feature type="domain" description="L1 transposable element trimerization" evidence="3">
    <location>
        <begin position="84"/>
        <end position="122"/>
    </location>
</feature>
<dbReference type="Proteomes" id="UP000585614">
    <property type="component" value="Unassembled WGS sequence"/>
</dbReference>
<evidence type="ECO:0000259" key="3">
    <source>
        <dbReference type="Pfam" id="PF17489"/>
    </source>
</evidence>
<dbReference type="InterPro" id="IPR035301">
    <property type="entry name" value="L1_trimer"/>
</dbReference>
<dbReference type="SUPFAM" id="SSF58010">
    <property type="entry name" value="Fibrinogen coiled-coil and central regions"/>
    <property type="match status" value="1"/>
</dbReference>
<evidence type="ECO:0000313" key="5">
    <source>
        <dbReference type="Proteomes" id="UP000585614"/>
    </source>
</evidence>
<protein>
    <recommendedName>
        <fullName evidence="3">L1 transposable element trimerization domain-containing protein</fullName>
    </recommendedName>
</protein>
<accession>A0A7J7VEE2</accession>
<keyword evidence="1" id="KW-0175">Coiled coil</keyword>
<comment type="caution">
    <text evidence="4">The sequence shown here is derived from an EMBL/GenBank/DDBJ whole genome shotgun (WGS) entry which is preliminary data.</text>
</comment>
<dbReference type="InterPro" id="IPR004244">
    <property type="entry name" value="Transposase_22"/>
</dbReference>
<sequence>MSQITQQKKPPKMELNETEATNLPETEFKTLIIKMLKEFSENFNKEITSIKKDIEAMKNNQTEIKNTITEMTNTLEGITSRLNEAEVRISDLEDKVAEFTQSEQQKEKRIKNNENSLRDLWDNIKCNNIRILGVPEGEERVRDRELI</sequence>
<dbReference type="Pfam" id="PF17489">
    <property type="entry name" value="Tnp_22_trimer"/>
    <property type="match status" value="1"/>
</dbReference>
<feature type="region of interest" description="Disordered" evidence="2">
    <location>
        <begin position="1"/>
        <end position="21"/>
    </location>
</feature>
<dbReference type="AlphaFoldDB" id="A0A7J7VEE2"/>
<organism evidence="4 5">
    <name type="scientific">Rhinolophus ferrumequinum</name>
    <name type="common">Greater horseshoe bat</name>
    <dbReference type="NCBI Taxonomy" id="59479"/>
    <lineage>
        <taxon>Eukaryota</taxon>
        <taxon>Metazoa</taxon>
        <taxon>Chordata</taxon>
        <taxon>Craniata</taxon>
        <taxon>Vertebrata</taxon>
        <taxon>Euteleostomi</taxon>
        <taxon>Mammalia</taxon>
        <taxon>Eutheria</taxon>
        <taxon>Laurasiatheria</taxon>
        <taxon>Chiroptera</taxon>
        <taxon>Yinpterochiroptera</taxon>
        <taxon>Rhinolophoidea</taxon>
        <taxon>Rhinolophidae</taxon>
        <taxon>Rhinolophinae</taxon>
        <taxon>Rhinolophus</taxon>
    </lineage>
</organism>
<dbReference type="Gene3D" id="1.20.5.390">
    <property type="entry name" value="L1 transposable element, trimerization domain"/>
    <property type="match status" value="1"/>
</dbReference>
<reference evidence="4 5" key="1">
    <citation type="journal article" date="2020" name="Nature">
        <title>Six reference-quality genomes reveal evolution of bat adaptations.</title>
        <authorList>
            <person name="Jebb D."/>
            <person name="Huang Z."/>
            <person name="Pippel M."/>
            <person name="Hughes G.M."/>
            <person name="Lavrichenko K."/>
            <person name="Devanna P."/>
            <person name="Winkler S."/>
            <person name="Jermiin L.S."/>
            <person name="Skirmuntt E.C."/>
            <person name="Katzourakis A."/>
            <person name="Burkitt-Gray L."/>
            <person name="Ray D.A."/>
            <person name="Sullivan K.A.M."/>
            <person name="Roscito J.G."/>
            <person name="Kirilenko B.M."/>
            <person name="Davalos L.M."/>
            <person name="Corthals A.P."/>
            <person name="Power M.L."/>
            <person name="Jones G."/>
            <person name="Ransome R.D."/>
            <person name="Dechmann D.K.N."/>
            <person name="Locatelli A.G."/>
            <person name="Puechmaille S.J."/>
            <person name="Fedrigo O."/>
            <person name="Jarvis E.D."/>
            <person name="Hiller M."/>
            <person name="Vernes S.C."/>
            <person name="Myers E.W."/>
            <person name="Teeling E.C."/>
        </authorList>
    </citation>
    <scope>NUCLEOTIDE SEQUENCE [LARGE SCALE GENOMIC DNA]</scope>
    <source>
        <strain evidence="4">MRhiFer1</strain>
        <tissue evidence="4">Lung</tissue>
    </source>
</reference>
<name>A0A7J7VEE2_RHIFE</name>
<evidence type="ECO:0000256" key="2">
    <source>
        <dbReference type="SAM" id="MobiDB-lite"/>
    </source>
</evidence>
<proteinExistence type="predicted"/>
<gene>
    <name evidence="4" type="ORF">mRhiFer1_008368</name>
</gene>
<evidence type="ECO:0000256" key="1">
    <source>
        <dbReference type="SAM" id="Coils"/>
    </source>
</evidence>